<evidence type="ECO:0000313" key="1">
    <source>
        <dbReference type="EMBL" id="JAI05201.1"/>
    </source>
</evidence>
<reference evidence="1" key="1">
    <citation type="submission" date="2014-11" db="EMBL/GenBank/DDBJ databases">
        <authorList>
            <person name="Amaro Gonzalez C."/>
        </authorList>
    </citation>
    <scope>NUCLEOTIDE SEQUENCE</scope>
</reference>
<name>A0A0E9XTK5_ANGAN</name>
<sequence length="48" mass="6010">MRLFNHSHRHTVNILLYSFKILTQDALWKFLLNLHPSQLNYYYYFFTT</sequence>
<reference evidence="1" key="2">
    <citation type="journal article" date="2015" name="Fish Shellfish Immunol.">
        <title>Early steps in the European eel (Anguilla anguilla)-Vibrio vulnificus interaction in the gills: Role of the RtxA13 toxin.</title>
        <authorList>
            <person name="Callol A."/>
            <person name="Pajuelo D."/>
            <person name="Ebbesson L."/>
            <person name="Teles M."/>
            <person name="MacKenzie S."/>
            <person name="Amaro C."/>
        </authorList>
    </citation>
    <scope>NUCLEOTIDE SEQUENCE</scope>
</reference>
<dbReference type="AlphaFoldDB" id="A0A0E9XTK5"/>
<protein>
    <submittedName>
        <fullName evidence="1">Uncharacterized protein</fullName>
    </submittedName>
</protein>
<organism evidence="1">
    <name type="scientific">Anguilla anguilla</name>
    <name type="common">European freshwater eel</name>
    <name type="synonym">Muraena anguilla</name>
    <dbReference type="NCBI Taxonomy" id="7936"/>
    <lineage>
        <taxon>Eukaryota</taxon>
        <taxon>Metazoa</taxon>
        <taxon>Chordata</taxon>
        <taxon>Craniata</taxon>
        <taxon>Vertebrata</taxon>
        <taxon>Euteleostomi</taxon>
        <taxon>Actinopterygii</taxon>
        <taxon>Neopterygii</taxon>
        <taxon>Teleostei</taxon>
        <taxon>Anguilliformes</taxon>
        <taxon>Anguillidae</taxon>
        <taxon>Anguilla</taxon>
    </lineage>
</organism>
<proteinExistence type="predicted"/>
<dbReference type="EMBL" id="GBXM01003377">
    <property type="protein sequence ID" value="JAI05201.1"/>
    <property type="molecule type" value="Transcribed_RNA"/>
</dbReference>
<accession>A0A0E9XTK5</accession>